<keyword evidence="9" id="KW-1185">Reference proteome</keyword>
<dbReference type="NCBIfam" id="TIGR00374">
    <property type="entry name" value="flippase-like domain"/>
    <property type="match status" value="1"/>
</dbReference>
<dbReference type="InterPro" id="IPR022791">
    <property type="entry name" value="L-PG_synthase/AglD"/>
</dbReference>
<evidence type="ECO:0000256" key="2">
    <source>
        <dbReference type="ARBA" id="ARBA00011061"/>
    </source>
</evidence>
<dbReference type="OrthoDB" id="15513at2157"/>
<evidence type="ECO:0000256" key="7">
    <source>
        <dbReference type="SAM" id="Phobius"/>
    </source>
</evidence>
<dbReference type="PANTHER" id="PTHR39087">
    <property type="entry name" value="UPF0104 MEMBRANE PROTEIN MJ1595"/>
    <property type="match status" value="1"/>
</dbReference>
<keyword evidence="3" id="KW-1003">Cell membrane</keyword>
<dbReference type="Pfam" id="PF03706">
    <property type="entry name" value="LPG_synthase_TM"/>
    <property type="match status" value="1"/>
</dbReference>
<feature type="transmembrane region" description="Helical" evidence="7">
    <location>
        <begin position="123"/>
        <end position="142"/>
    </location>
</feature>
<sequence>MDWRKLLPFMAAVVVIALLVWWAGAEGVAEVLKRSDVVMLLLAFLAYFGGFLTWALRWHVLIESLGLEVRFRDTLAALFIGVLFNNITPGARGGGEAARVYYLVKRSSSTYGQIFATVTADRVLDLLPVMAMLLFSAGYVYTKGVTSLFAVVLVLTLVLAALTGVATLIITSERRMKKTLYWLFGILLRLIPSRVKKYEEKFNRAVDVNIPHFTGALKIVIRDRRAFALSTLYSFITWFFVVLRNYLVFLSLGYHISFLDVMAVQMIATAVGLISVIPGGAGLIEATTSGAYVVLGVTREMAVTSSIVDRIISFWLPLVIGMILMSYLGLKPKTARTSS</sequence>
<feature type="transmembrane region" description="Helical" evidence="7">
    <location>
        <begin position="226"/>
        <end position="247"/>
    </location>
</feature>
<gene>
    <name evidence="8" type="ORF">A3L09_00020</name>
</gene>
<proteinExistence type="inferred from homology"/>
<keyword evidence="4 7" id="KW-0812">Transmembrane</keyword>
<evidence type="ECO:0008006" key="10">
    <source>
        <dbReference type="Google" id="ProtNLM"/>
    </source>
</evidence>
<name>A0A2Z2MIG7_THEPR</name>
<evidence type="ECO:0000313" key="8">
    <source>
        <dbReference type="EMBL" id="ASJ01758.1"/>
    </source>
</evidence>
<dbReference type="PANTHER" id="PTHR39087:SF2">
    <property type="entry name" value="UPF0104 MEMBRANE PROTEIN MJ1595"/>
    <property type="match status" value="1"/>
</dbReference>
<comment type="subcellular location">
    <subcellularLocation>
        <location evidence="1">Cell membrane</location>
        <topology evidence="1">Multi-pass membrane protein</topology>
    </subcellularLocation>
</comment>
<dbReference type="GeneID" id="33318747"/>
<dbReference type="GO" id="GO:0005886">
    <property type="term" value="C:plasma membrane"/>
    <property type="evidence" value="ECO:0007669"/>
    <property type="project" value="UniProtKB-SubCell"/>
</dbReference>
<accession>A0A2Z2MIG7</accession>
<dbReference type="KEGG" id="tprf:A3L09_00020"/>
<evidence type="ECO:0000313" key="9">
    <source>
        <dbReference type="Proteomes" id="UP000250179"/>
    </source>
</evidence>
<evidence type="ECO:0000256" key="1">
    <source>
        <dbReference type="ARBA" id="ARBA00004651"/>
    </source>
</evidence>
<keyword evidence="6 7" id="KW-0472">Membrane</keyword>
<dbReference type="AlphaFoldDB" id="A0A2Z2MIG7"/>
<comment type="similarity">
    <text evidence="2">Belongs to the UPF0104 family.</text>
</comment>
<dbReference type="Proteomes" id="UP000250179">
    <property type="component" value="Chromosome"/>
</dbReference>
<reference evidence="8 9" key="1">
    <citation type="submission" date="2016-03" db="EMBL/GenBank/DDBJ databases">
        <title>Complete genome sequence of Thermococcus profundus strain DT5432.</title>
        <authorList>
            <person name="Oger P.M."/>
        </authorList>
    </citation>
    <scope>NUCLEOTIDE SEQUENCE [LARGE SCALE GENOMIC DNA]</scope>
    <source>
        <strain evidence="8 9">DT 5432</strain>
    </source>
</reference>
<feature type="transmembrane region" description="Helical" evidence="7">
    <location>
        <begin position="267"/>
        <end position="295"/>
    </location>
</feature>
<evidence type="ECO:0000256" key="6">
    <source>
        <dbReference type="ARBA" id="ARBA00023136"/>
    </source>
</evidence>
<protein>
    <recommendedName>
        <fullName evidence="10">TIGR00374 family protein</fullName>
    </recommendedName>
</protein>
<evidence type="ECO:0000256" key="3">
    <source>
        <dbReference type="ARBA" id="ARBA00022475"/>
    </source>
</evidence>
<dbReference type="EMBL" id="CP014862">
    <property type="protein sequence ID" value="ASJ01758.1"/>
    <property type="molecule type" value="Genomic_DNA"/>
</dbReference>
<dbReference type="RefSeq" id="WP_088857027.1">
    <property type="nucleotide sequence ID" value="NZ_CP014862.1"/>
</dbReference>
<organism evidence="8 9">
    <name type="scientific">Thermococcus profundus</name>
    <dbReference type="NCBI Taxonomy" id="49899"/>
    <lineage>
        <taxon>Archaea</taxon>
        <taxon>Methanobacteriati</taxon>
        <taxon>Methanobacteriota</taxon>
        <taxon>Thermococci</taxon>
        <taxon>Thermococcales</taxon>
        <taxon>Thermococcaceae</taxon>
        <taxon>Thermococcus</taxon>
    </lineage>
</organism>
<feature type="transmembrane region" description="Helical" evidence="7">
    <location>
        <begin position="37"/>
        <end position="56"/>
    </location>
</feature>
<feature type="transmembrane region" description="Helical" evidence="7">
    <location>
        <begin position="307"/>
        <end position="330"/>
    </location>
</feature>
<evidence type="ECO:0000256" key="4">
    <source>
        <dbReference type="ARBA" id="ARBA00022692"/>
    </source>
</evidence>
<feature type="transmembrane region" description="Helical" evidence="7">
    <location>
        <begin position="148"/>
        <end position="170"/>
    </location>
</feature>
<keyword evidence="5 7" id="KW-1133">Transmembrane helix</keyword>
<evidence type="ECO:0000256" key="5">
    <source>
        <dbReference type="ARBA" id="ARBA00022989"/>
    </source>
</evidence>